<protein>
    <submittedName>
        <fullName evidence="1">Uncharacterized protein</fullName>
    </submittedName>
</protein>
<accession>A0AAV4AGP3</accession>
<dbReference type="AlphaFoldDB" id="A0AAV4AGP3"/>
<dbReference type="EMBL" id="BLXT01003766">
    <property type="protein sequence ID" value="GFO06197.1"/>
    <property type="molecule type" value="Genomic_DNA"/>
</dbReference>
<keyword evidence="2" id="KW-1185">Reference proteome</keyword>
<sequence length="99" mass="11042">IPVSTANDLVDVSEKTNIQRFGHFRDICTNNFENNSYRIGGPGVIVEIDESLVTKRKNNVGHVVEQRHDAKPVQQASIPIIFQPLPQTVAFVGQKKIDC</sequence>
<dbReference type="Proteomes" id="UP000735302">
    <property type="component" value="Unassembled WGS sequence"/>
</dbReference>
<evidence type="ECO:0000313" key="1">
    <source>
        <dbReference type="EMBL" id="GFO06197.1"/>
    </source>
</evidence>
<feature type="non-terminal residue" evidence="1">
    <location>
        <position position="1"/>
    </location>
</feature>
<gene>
    <name evidence="1" type="ORF">PoB_003270200</name>
</gene>
<evidence type="ECO:0000313" key="2">
    <source>
        <dbReference type="Proteomes" id="UP000735302"/>
    </source>
</evidence>
<proteinExistence type="predicted"/>
<name>A0AAV4AGP3_9GAST</name>
<organism evidence="1 2">
    <name type="scientific">Plakobranchus ocellatus</name>
    <dbReference type="NCBI Taxonomy" id="259542"/>
    <lineage>
        <taxon>Eukaryota</taxon>
        <taxon>Metazoa</taxon>
        <taxon>Spiralia</taxon>
        <taxon>Lophotrochozoa</taxon>
        <taxon>Mollusca</taxon>
        <taxon>Gastropoda</taxon>
        <taxon>Heterobranchia</taxon>
        <taxon>Euthyneura</taxon>
        <taxon>Panpulmonata</taxon>
        <taxon>Sacoglossa</taxon>
        <taxon>Placobranchoidea</taxon>
        <taxon>Plakobranchidae</taxon>
        <taxon>Plakobranchus</taxon>
    </lineage>
</organism>
<reference evidence="1 2" key="1">
    <citation type="journal article" date="2021" name="Elife">
        <title>Chloroplast acquisition without the gene transfer in kleptoplastic sea slugs, Plakobranchus ocellatus.</title>
        <authorList>
            <person name="Maeda T."/>
            <person name="Takahashi S."/>
            <person name="Yoshida T."/>
            <person name="Shimamura S."/>
            <person name="Takaki Y."/>
            <person name="Nagai Y."/>
            <person name="Toyoda A."/>
            <person name="Suzuki Y."/>
            <person name="Arimoto A."/>
            <person name="Ishii H."/>
            <person name="Satoh N."/>
            <person name="Nishiyama T."/>
            <person name="Hasebe M."/>
            <person name="Maruyama T."/>
            <person name="Minagawa J."/>
            <person name="Obokata J."/>
            <person name="Shigenobu S."/>
        </authorList>
    </citation>
    <scope>NUCLEOTIDE SEQUENCE [LARGE SCALE GENOMIC DNA]</scope>
</reference>
<comment type="caution">
    <text evidence="1">The sequence shown here is derived from an EMBL/GenBank/DDBJ whole genome shotgun (WGS) entry which is preliminary data.</text>
</comment>